<dbReference type="PROSITE" id="PS50003">
    <property type="entry name" value="PH_DOMAIN"/>
    <property type="match status" value="1"/>
</dbReference>
<dbReference type="SMART" id="SM00312">
    <property type="entry name" value="PX"/>
    <property type="match status" value="1"/>
</dbReference>
<dbReference type="SUPFAM" id="SSF50729">
    <property type="entry name" value="PH domain-like"/>
    <property type="match status" value="1"/>
</dbReference>
<keyword evidence="1" id="KW-0343">GTPase activation</keyword>
<dbReference type="SUPFAM" id="SSF48350">
    <property type="entry name" value="GTPase activation domain, GAP"/>
    <property type="match status" value="1"/>
</dbReference>
<evidence type="ECO:0000259" key="4">
    <source>
        <dbReference type="PROSITE" id="PS50195"/>
    </source>
</evidence>
<dbReference type="PROSITE" id="PS50238">
    <property type="entry name" value="RHOGAP"/>
    <property type="match status" value="1"/>
</dbReference>
<dbReference type="Proteomes" id="UP001497600">
    <property type="component" value="Chromosome A"/>
</dbReference>
<name>A0ABP0E9L0_9ASCO</name>
<feature type="domain" description="Rho-GAP" evidence="5">
    <location>
        <begin position="1188"/>
        <end position="1390"/>
    </location>
</feature>
<feature type="compositionally biased region" description="Basic and acidic residues" evidence="2">
    <location>
        <begin position="272"/>
        <end position="291"/>
    </location>
</feature>
<dbReference type="EMBL" id="OZ004253">
    <property type="protein sequence ID" value="CAK7894173.1"/>
    <property type="molecule type" value="Genomic_DNA"/>
</dbReference>
<dbReference type="InterPro" id="IPR001849">
    <property type="entry name" value="PH_domain"/>
</dbReference>
<dbReference type="Pfam" id="PF00787">
    <property type="entry name" value="PX"/>
    <property type="match status" value="1"/>
</dbReference>
<protein>
    <submittedName>
        <fullName evidence="6">Uncharacterized protein</fullName>
    </submittedName>
</protein>
<dbReference type="Pfam" id="PF00169">
    <property type="entry name" value="PH"/>
    <property type="match status" value="1"/>
</dbReference>
<feature type="compositionally biased region" description="Low complexity" evidence="2">
    <location>
        <begin position="126"/>
        <end position="144"/>
    </location>
</feature>
<feature type="domain" description="PX" evidence="4">
    <location>
        <begin position="802"/>
        <end position="924"/>
    </location>
</feature>
<feature type="region of interest" description="Disordered" evidence="2">
    <location>
        <begin position="1"/>
        <end position="29"/>
    </location>
</feature>
<dbReference type="Gene3D" id="1.10.555.10">
    <property type="entry name" value="Rho GTPase activation protein"/>
    <property type="match status" value="1"/>
</dbReference>
<dbReference type="InterPro" id="IPR000198">
    <property type="entry name" value="RhoGAP_dom"/>
</dbReference>
<evidence type="ECO:0000256" key="1">
    <source>
        <dbReference type="ARBA" id="ARBA00022468"/>
    </source>
</evidence>
<evidence type="ECO:0000313" key="7">
    <source>
        <dbReference type="Proteomes" id="UP001497600"/>
    </source>
</evidence>
<dbReference type="PROSITE" id="PS50195">
    <property type="entry name" value="PX"/>
    <property type="match status" value="1"/>
</dbReference>
<sequence length="1390" mass="160197">MTGLKARLVSVGREISHSSSVQSESDRNTKEIINDHKIKEYPPSHPNFNRSGISDHDYIESLKFENRELQATISKQESWIESLIQQLKSNNITPEYEKLISSKRLSRRPSKLTKNDEIRLPFLNDSSSQPSVQSSISSSSQSSLVLPASQLDPKAKKVGPVLDSKGGVCLSPAIASAASVLAASIENEENKSTSPSSDSYPDIPERSSRRRRNSSAVRIEHPTARFQEKVERERLEKERLDQKRKEREVKNKELVKPDIQPTVPNGKLSSNEQDKVLDVQEKENKEDLARRERERIEREEFEQQVLNQELFEKRQLELAMEEEKKKVAKEESDRLEKERIQREEQELLAMELLERENLKIEQEQERLRKLHREQVNRAQNESIDKEKLEKERLEKERLEKERLEKERLEKEQLEQERLEKEQLEKERLEKERLEKERLEKERLEKEQLEKERLEKEQLEKERLEKEQLEKERLEKERFEKEQFEKERLEKEQLEKERLKEEQLQKEKAEADRIARERIEREQQLDYEREAKEQQESLARAEKELELMAEAEQKKIEASKKANISLSPRKNYLADVSDNRSSLYSEENAPSITSDNSDYKANEKGSQIMNHDKNRSNGSFNSYKSRIRLPSSMNSTPQMNNNNMNNNINVKSLSLDVPPSELSNENKLRSPATCTRDDQIDLSSVNTGATTPLISQSESFFKERGGQREPFTPEGFQTRIISGDKVDDLRSITSPVHSSFNSSYLSPRVDASHKNVGNHDTHSIDSINTRPRVSTNTFQVSPAVAAAKEDDTALFIQPDEFQTINITVTSTLHISSNKKSDEPQCTIAVTDRASEKEMWRIRKTYSQLVSFDNEIRPIVEYFGLPPLPEKSMFYSSSPIKIDSRRLQLQDYFNTLFLMPHIPQMVLYRVCRYLSLDFVSPLDDFKSGARKEGYLIRRYKGLGTSWKIRWCQVDGPTMDIFELPGGPMIEQIKLVGAQIGRQSADSVAEEKGYRHAFLLMESSKSSKLQSSLPKHFFCAEDDIERDEWIQCLVDYDNSDSPLDANTSYDYDVDTTVVLSTPNNHQHSFEEESSKANAYSTSTIGSPVSLYQNGSTATLDQDSSKSVLIDDFQKDHKEKEREKKHKKRSIFPFRTKTSSNEADSDILQYPNVAHATTSTHPESSMQMYLDSMNLDSDLSKTIFGRGIDAAYNLSSHDYHGRSIPSICFRCLDFLTRAGAVYEEGIFRLSGSASNIRHLKELFNVNFDVDLFNCGVQSDIHTVAGLFKTYLRELPEPILGTGAFNDLKSIAHKLDSDKGALAIAFRDYLNDPTHIDRIHYDLCYVIFKFLKEIISNNASNRMNLRNLCIVFVPTLNVSLEILSAFLVDFDCIFENGQPVPNNTREVLDLYIPNF</sequence>
<dbReference type="PANTHER" id="PTHR23176">
    <property type="entry name" value="RHO/RAC/CDC GTPASE-ACTIVATING PROTEIN"/>
    <property type="match status" value="1"/>
</dbReference>
<keyword evidence="7" id="KW-1185">Reference proteome</keyword>
<dbReference type="InterPro" id="IPR050729">
    <property type="entry name" value="Rho-GAP"/>
</dbReference>
<organism evidence="6 7">
    <name type="scientific">[Candida] anglica</name>
    <dbReference type="NCBI Taxonomy" id="148631"/>
    <lineage>
        <taxon>Eukaryota</taxon>
        <taxon>Fungi</taxon>
        <taxon>Dikarya</taxon>
        <taxon>Ascomycota</taxon>
        <taxon>Saccharomycotina</taxon>
        <taxon>Pichiomycetes</taxon>
        <taxon>Debaryomycetaceae</taxon>
        <taxon>Kurtzmaniella</taxon>
    </lineage>
</organism>
<dbReference type="Gene3D" id="2.30.29.30">
    <property type="entry name" value="Pleckstrin-homology domain (PH domain)/Phosphotyrosine-binding domain (PTB)"/>
    <property type="match status" value="1"/>
</dbReference>
<proteinExistence type="predicted"/>
<dbReference type="PANTHER" id="PTHR23176:SF129">
    <property type="entry name" value="RHO GTPASE ACTIVATING PROTEIN AT 16F, ISOFORM E-RELATED"/>
    <property type="match status" value="1"/>
</dbReference>
<feature type="compositionally biased region" description="Polar residues" evidence="2">
    <location>
        <begin position="578"/>
        <end position="595"/>
    </location>
</feature>
<feature type="region of interest" description="Disordered" evidence="2">
    <location>
        <begin position="116"/>
        <end position="144"/>
    </location>
</feature>
<evidence type="ECO:0000313" key="6">
    <source>
        <dbReference type="EMBL" id="CAK7894173.1"/>
    </source>
</evidence>
<dbReference type="Gene3D" id="3.30.1520.10">
    <property type="entry name" value="Phox-like domain"/>
    <property type="match status" value="1"/>
</dbReference>
<gene>
    <name evidence="6" type="ORF">CAAN4_A11254</name>
</gene>
<dbReference type="InterPro" id="IPR011993">
    <property type="entry name" value="PH-like_dom_sf"/>
</dbReference>
<dbReference type="InterPro" id="IPR008936">
    <property type="entry name" value="Rho_GTPase_activation_prot"/>
</dbReference>
<evidence type="ECO:0000256" key="2">
    <source>
        <dbReference type="SAM" id="MobiDB-lite"/>
    </source>
</evidence>
<dbReference type="InterPro" id="IPR036871">
    <property type="entry name" value="PX_dom_sf"/>
</dbReference>
<evidence type="ECO:0000259" key="5">
    <source>
        <dbReference type="PROSITE" id="PS50238"/>
    </source>
</evidence>
<feature type="region of interest" description="Disordered" evidence="2">
    <location>
        <begin position="186"/>
        <end position="291"/>
    </location>
</feature>
<evidence type="ECO:0000259" key="3">
    <source>
        <dbReference type="PROSITE" id="PS50003"/>
    </source>
</evidence>
<reference evidence="6 7" key="1">
    <citation type="submission" date="2024-01" db="EMBL/GenBank/DDBJ databases">
        <authorList>
            <consortium name="Genoscope - CEA"/>
            <person name="William W."/>
        </authorList>
    </citation>
    <scope>NUCLEOTIDE SEQUENCE [LARGE SCALE GENOMIC DNA]</scope>
    <source>
        <strain evidence="6 7">29B2s-10</strain>
    </source>
</reference>
<dbReference type="InterPro" id="IPR001683">
    <property type="entry name" value="PX_dom"/>
</dbReference>
<accession>A0ABP0E9L0</accession>
<dbReference type="Pfam" id="PF00620">
    <property type="entry name" value="RhoGAP"/>
    <property type="match status" value="1"/>
</dbReference>
<dbReference type="SMART" id="SM00324">
    <property type="entry name" value="RhoGAP"/>
    <property type="match status" value="1"/>
</dbReference>
<feature type="compositionally biased region" description="Basic and acidic residues" evidence="2">
    <location>
        <begin position="218"/>
        <end position="256"/>
    </location>
</feature>
<dbReference type="CDD" id="cd06093">
    <property type="entry name" value="PX_domain"/>
    <property type="match status" value="1"/>
</dbReference>
<dbReference type="SMART" id="SM00233">
    <property type="entry name" value="PH"/>
    <property type="match status" value="1"/>
</dbReference>
<feature type="domain" description="PH" evidence="3">
    <location>
        <begin position="926"/>
        <end position="1035"/>
    </location>
</feature>
<dbReference type="SUPFAM" id="SSF64268">
    <property type="entry name" value="PX domain"/>
    <property type="match status" value="1"/>
</dbReference>
<feature type="region of interest" description="Disordered" evidence="2">
    <location>
        <begin position="578"/>
        <end position="601"/>
    </location>
</feature>